<dbReference type="InterPro" id="IPR001547">
    <property type="entry name" value="Glyco_hydro_5"/>
</dbReference>
<dbReference type="SUPFAM" id="SSF51445">
    <property type="entry name" value="(Trans)glycosidases"/>
    <property type="match status" value="1"/>
</dbReference>
<name>A0A2K5AQ65_9ARCH</name>
<dbReference type="AlphaFoldDB" id="A0A2K5AQ65"/>
<dbReference type="PROSITE" id="PS00659">
    <property type="entry name" value="GLYCOSYL_HYDROL_F5"/>
    <property type="match status" value="1"/>
</dbReference>
<protein>
    <submittedName>
        <fullName evidence="4">Putative Glycoside hydrolase, family 5</fullName>
    </submittedName>
</protein>
<accession>A0A2K5AQ65</accession>
<evidence type="ECO:0000313" key="5">
    <source>
        <dbReference type="Proteomes" id="UP000236248"/>
    </source>
</evidence>
<dbReference type="KEGG" id="ncv:NCAV_0587"/>
<dbReference type="GO" id="GO:0000272">
    <property type="term" value="P:polysaccharide catabolic process"/>
    <property type="evidence" value="ECO:0007669"/>
    <property type="project" value="InterPro"/>
</dbReference>
<keyword evidence="2" id="KW-0326">Glycosidase</keyword>
<dbReference type="RefSeq" id="WP_103287422.1">
    <property type="nucleotide sequence ID" value="NZ_LT981265.1"/>
</dbReference>
<proteinExistence type="predicted"/>
<sequence length="437" mass="50034">MTTSINISPTTMTAGTHLLVYYAVDRVGNIHNIKQLQVVKQIDFATLPVTSYYGINNNDRILTTKKYPNNYPNSNPPSVPFPNQLPVATRFQDIKDMNLNVIRINMYWEGYRWYKSQGQARIFLDRLKEIADTADSLGLGILYNVMHQWNISSVLYASSTKTNRGAGFPEEALQPLGLVRLPDSYISNQPIDGSSDVEKAPVNIFWKNFVNNYNITIGGVTKPIWQHIWDDYFKDVVMTTKDRLSTIGYELMNEPFGGTSNVTATHFDGMGRYYSYISQKIRELTSTKKIFFAELLTFNFSGVGGKGKGSARTIPKDANGNIINGIVFTMNRYGQEGFTSNTIATFDEIQPVMYSYNIPIAITEWNNQSQSNIEITLTGMKNYLQEMKSRGYGWFFFNYDPNFPWTIKDSNYNDKWNSSRTITFRQMLYDVKKQVYS</sequence>
<dbReference type="InterPro" id="IPR018087">
    <property type="entry name" value="Glyco_hydro_5_CS"/>
</dbReference>
<dbReference type="GO" id="GO:0004553">
    <property type="term" value="F:hydrolase activity, hydrolyzing O-glycosyl compounds"/>
    <property type="evidence" value="ECO:0007669"/>
    <property type="project" value="InterPro"/>
</dbReference>
<dbReference type="GeneID" id="41594673"/>
<keyword evidence="5" id="KW-1185">Reference proteome</keyword>
<dbReference type="Gene3D" id="3.20.20.80">
    <property type="entry name" value="Glycosidases"/>
    <property type="match status" value="1"/>
</dbReference>
<dbReference type="InterPro" id="IPR017853">
    <property type="entry name" value="GH"/>
</dbReference>
<dbReference type="EMBL" id="LT981265">
    <property type="protein sequence ID" value="SPC33780.1"/>
    <property type="molecule type" value="Genomic_DNA"/>
</dbReference>
<organism evidence="4 5">
    <name type="scientific">Candidatus Nitrosocaldus cavascurensis</name>
    <dbReference type="NCBI Taxonomy" id="2058097"/>
    <lineage>
        <taxon>Archaea</taxon>
        <taxon>Nitrososphaerota</taxon>
        <taxon>Nitrososphaeria</taxon>
        <taxon>Candidatus Nitrosocaldales</taxon>
        <taxon>Candidatus Nitrosocaldaceae</taxon>
        <taxon>Candidatus Nitrosocaldus</taxon>
    </lineage>
</organism>
<keyword evidence="1 4" id="KW-0378">Hydrolase</keyword>
<feature type="domain" description="Glycoside hydrolase family 5" evidence="3">
    <location>
        <begin position="86"/>
        <end position="402"/>
    </location>
</feature>
<dbReference type="Proteomes" id="UP000236248">
    <property type="component" value="Chromosome NCAV"/>
</dbReference>
<evidence type="ECO:0000256" key="2">
    <source>
        <dbReference type="ARBA" id="ARBA00023295"/>
    </source>
</evidence>
<evidence type="ECO:0000256" key="1">
    <source>
        <dbReference type="ARBA" id="ARBA00022801"/>
    </source>
</evidence>
<reference evidence="5" key="1">
    <citation type="submission" date="2018-01" db="EMBL/GenBank/DDBJ databases">
        <authorList>
            <person name="Kerou L M."/>
        </authorList>
    </citation>
    <scope>NUCLEOTIDE SEQUENCE [LARGE SCALE GENOMIC DNA]</scope>
    <source>
        <strain evidence="5">SCU2</strain>
    </source>
</reference>
<dbReference type="Pfam" id="PF00150">
    <property type="entry name" value="Cellulase"/>
    <property type="match status" value="1"/>
</dbReference>
<evidence type="ECO:0000313" key="4">
    <source>
        <dbReference type="EMBL" id="SPC33780.1"/>
    </source>
</evidence>
<evidence type="ECO:0000259" key="3">
    <source>
        <dbReference type="Pfam" id="PF00150"/>
    </source>
</evidence>
<gene>
    <name evidence="4" type="ORF">NCAV_0587</name>
</gene>